<gene>
    <name evidence="2" type="primary">LOC129341718</name>
</gene>
<reference evidence="2" key="1">
    <citation type="submission" date="2025-08" db="UniProtKB">
        <authorList>
            <consortium name="RefSeq"/>
        </authorList>
    </citation>
    <scope>IDENTIFICATION</scope>
    <source>
        <tissue evidence="2">Blood</tissue>
    </source>
</reference>
<dbReference type="Proteomes" id="UP001190640">
    <property type="component" value="Chromosome 1"/>
</dbReference>
<accession>A0AA97KCN6</accession>
<keyword evidence="1" id="KW-1185">Reference proteome</keyword>
<name>A0AA97KCN6_EUBMA</name>
<dbReference type="KEGG" id="emc:129341718"/>
<dbReference type="RefSeq" id="XP_054853034.1">
    <property type="nucleotide sequence ID" value="XM_054997059.1"/>
</dbReference>
<proteinExistence type="predicted"/>
<protein>
    <submittedName>
        <fullName evidence="2">Uncharacterized protein LOC129341718 isoform X1</fullName>
    </submittedName>
</protein>
<evidence type="ECO:0000313" key="1">
    <source>
        <dbReference type="Proteomes" id="UP001190640"/>
    </source>
</evidence>
<dbReference type="GeneID" id="129341718"/>
<dbReference type="AlphaFoldDB" id="A0AA97KCN6"/>
<evidence type="ECO:0000313" key="2">
    <source>
        <dbReference type="RefSeq" id="XP_054853034.1"/>
    </source>
</evidence>
<sequence length="276" mass="30411">MSLRNITHGVLQCFFWDTFEGQSLKVVEIMPHKSLRKITQGVLQSRFRDNIQGQRNSPLLIYIVLMNMITVQRSNGSRTLLGGPPPFLPPQGTGVVVAMSGSIPSAVLSAITPRSHSATVWDNSVLAAEERRGIPKAPEERDVKAKSVGIRGPLICYTANQANATLDLIIKSGGRPANDLLTLNIEVYLKITFEASGNYLIVKLSLDSPDDLLISSPVAGTNVNRYIQWSEAMVRKTLNALNRMYQDQVPTLRTKQHMNNTAVADSQGMLHIHVID</sequence>
<organism evidence="1 2">
    <name type="scientific">Eublepharis macularius</name>
    <name type="common">Leopard gecko</name>
    <name type="synonym">Cyrtodactylus macularius</name>
    <dbReference type="NCBI Taxonomy" id="481883"/>
    <lineage>
        <taxon>Eukaryota</taxon>
        <taxon>Metazoa</taxon>
        <taxon>Chordata</taxon>
        <taxon>Craniata</taxon>
        <taxon>Vertebrata</taxon>
        <taxon>Euteleostomi</taxon>
        <taxon>Lepidosauria</taxon>
        <taxon>Squamata</taxon>
        <taxon>Bifurcata</taxon>
        <taxon>Gekkota</taxon>
        <taxon>Eublepharidae</taxon>
        <taxon>Eublepharinae</taxon>
        <taxon>Eublepharis</taxon>
    </lineage>
</organism>